<dbReference type="EMBL" id="ML977010">
    <property type="protein sequence ID" value="KAF1952545.1"/>
    <property type="molecule type" value="Genomic_DNA"/>
</dbReference>
<dbReference type="Proteomes" id="UP000800035">
    <property type="component" value="Unassembled WGS sequence"/>
</dbReference>
<evidence type="ECO:0000313" key="3">
    <source>
        <dbReference type="Proteomes" id="UP000800035"/>
    </source>
</evidence>
<proteinExistence type="predicted"/>
<dbReference type="OrthoDB" id="5086500at2759"/>
<feature type="chain" id="PRO_5025677630" description="Concanavalin A-like lectin/glucanase" evidence="1">
    <location>
        <begin position="21"/>
        <end position="230"/>
    </location>
</feature>
<evidence type="ECO:0000313" key="2">
    <source>
        <dbReference type="EMBL" id="KAF1952545.1"/>
    </source>
</evidence>
<name>A0A6A5TIH1_9PLEO</name>
<dbReference type="AlphaFoldDB" id="A0A6A5TIH1"/>
<reference evidence="2" key="1">
    <citation type="journal article" date="2020" name="Stud. Mycol.">
        <title>101 Dothideomycetes genomes: a test case for predicting lifestyles and emergence of pathogens.</title>
        <authorList>
            <person name="Haridas S."/>
            <person name="Albert R."/>
            <person name="Binder M."/>
            <person name="Bloem J."/>
            <person name="Labutti K."/>
            <person name="Salamov A."/>
            <person name="Andreopoulos B."/>
            <person name="Baker S."/>
            <person name="Barry K."/>
            <person name="Bills G."/>
            <person name="Bluhm B."/>
            <person name="Cannon C."/>
            <person name="Castanera R."/>
            <person name="Culley D."/>
            <person name="Daum C."/>
            <person name="Ezra D."/>
            <person name="Gonzalez J."/>
            <person name="Henrissat B."/>
            <person name="Kuo A."/>
            <person name="Liang C."/>
            <person name="Lipzen A."/>
            <person name="Lutzoni F."/>
            <person name="Magnuson J."/>
            <person name="Mondo S."/>
            <person name="Nolan M."/>
            <person name="Ohm R."/>
            <person name="Pangilinan J."/>
            <person name="Park H.-J."/>
            <person name="Ramirez L."/>
            <person name="Alfaro M."/>
            <person name="Sun H."/>
            <person name="Tritt A."/>
            <person name="Yoshinaga Y."/>
            <person name="Zwiers L.-H."/>
            <person name="Turgeon B."/>
            <person name="Goodwin S."/>
            <person name="Spatafora J."/>
            <person name="Crous P."/>
            <person name="Grigoriev I."/>
        </authorList>
    </citation>
    <scope>NUCLEOTIDE SEQUENCE</scope>
    <source>
        <strain evidence="2">CBS 675.92</strain>
    </source>
</reference>
<sequence>MKGLRTSIVALAALIHQTHANLDVITLNTKNDAYITEAVATLVVGNIPNPITGDVALWSAIMMDQRDFLQGVTQNGPAGSGYCTNLGKNWCNFAYTLVGISLLGTNPTVGNAVVASPGSRIRTHYKLNPSTTLWDQNLYINNKLVSSVSTSKGQKGNLFYISIECASGNCAPAPAHKWEDISIVLHKADQSFGKTGNWPYGATGGKMSTADSGKTWNFTTLSIPDTPISG</sequence>
<protein>
    <recommendedName>
        <fullName evidence="4">Concanavalin A-like lectin/glucanase</fullName>
    </recommendedName>
</protein>
<organism evidence="2 3">
    <name type="scientific">Byssothecium circinans</name>
    <dbReference type="NCBI Taxonomy" id="147558"/>
    <lineage>
        <taxon>Eukaryota</taxon>
        <taxon>Fungi</taxon>
        <taxon>Dikarya</taxon>
        <taxon>Ascomycota</taxon>
        <taxon>Pezizomycotina</taxon>
        <taxon>Dothideomycetes</taxon>
        <taxon>Pleosporomycetidae</taxon>
        <taxon>Pleosporales</taxon>
        <taxon>Massarineae</taxon>
        <taxon>Massarinaceae</taxon>
        <taxon>Byssothecium</taxon>
    </lineage>
</organism>
<evidence type="ECO:0008006" key="4">
    <source>
        <dbReference type="Google" id="ProtNLM"/>
    </source>
</evidence>
<keyword evidence="1" id="KW-0732">Signal</keyword>
<keyword evidence="3" id="KW-1185">Reference proteome</keyword>
<accession>A0A6A5TIH1</accession>
<feature type="signal peptide" evidence="1">
    <location>
        <begin position="1"/>
        <end position="20"/>
    </location>
</feature>
<gene>
    <name evidence="2" type="ORF">CC80DRAFT_422408</name>
</gene>
<evidence type="ECO:0000256" key="1">
    <source>
        <dbReference type="SAM" id="SignalP"/>
    </source>
</evidence>